<evidence type="ECO:0000256" key="6">
    <source>
        <dbReference type="ARBA" id="ARBA00047942"/>
    </source>
</evidence>
<dbReference type="Pfam" id="PF02384">
    <property type="entry name" value="N6_Mtase"/>
    <property type="match status" value="1"/>
</dbReference>
<dbReference type="InterPro" id="IPR051537">
    <property type="entry name" value="DNA_Adenine_Mtase"/>
</dbReference>
<dbReference type="PRINTS" id="PR00507">
    <property type="entry name" value="N12N6MTFRASE"/>
</dbReference>
<dbReference type="EC" id="2.1.1.72" evidence="1"/>
<evidence type="ECO:0000313" key="10">
    <source>
        <dbReference type="Proteomes" id="UP000237061"/>
    </source>
</evidence>
<dbReference type="GO" id="GO:0009307">
    <property type="term" value="P:DNA restriction-modification system"/>
    <property type="evidence" value="ECO:0007669"/>
    <property type="project" value="UniProtKB-KW"/>
</dbReference>
<dbReference type="Gene3D" id="3.40.50.150">
    <property type="entry name" value="Vaccinia Virus protein VP39"/>
    <property type="match status" value="1"/>
</dbReference>
<gene>
    <name evidence="9" type="ORF">CVS27_00745</name>
</gene>
<dbReference type="EMBL" id="PPXC01000001">
    <property type="protein sequence ID" value="POH75173.1"/>
    <property type="molecule type" value="Genomic_DNA"/>
</dbReference>
<keyword evidence="5" id="KW-0680">Restriction system</keyword>
<dbReference type="InterPro" id="IPR029063">
    <property type="entry name" value="SAM-dependent_MTases_sf"/>
</dbReference>
<evidence type="ECO:0000256" key="2">
    <source>
        <dbReference type="ARBA" id="ARBA00022603"/>
    </source>
</evidence>
<evidence type="ECO:0000256" key="4">
    <source>
        <dbReference type="ARBA" id="ARBA00022691"/>
    </source>
</evidence>
<keyword evidence="4" id="KW-0949">S-adenosyl-L-methionine</keyword>
<evidence type="ECO:0000256" key="3">
    <source>
        <dbReference type="ARBA" id="ARBA00022679"/>
    </source>
</evidence>
<dbReference type="SUPFAM" id="SSF53335">
    <property type="entry name" value="S-adenosyl-L-methionine-dependent methyltransferases"/>
    <property type="match status" value="1"/>
</dbReference>
<dbReference type="GO" id="GO:0032259">
    <property type="term" value="P:methylation"/>
    <property type="evidence" value="ECO:0007669"/>
    <property type="project" value="UniProtKB-KW"/>
</dbReference>
<reference evidence="9 10" key="1">
    <citation type="submission" date="2018-01" db="EMBL/GenBank/DDBJ databases">
        <title>Arthrobacter sp. nov., from glaciers in China.</title>
        <authorList>
            <person name="Liu Q."/>
            <person name="Xin Y.-H."/>
        </authorList>
    </citation>
    <scope>NUCLEOTIDE SEQUENCE [LARGE SCALE GENOMIC DNA]</scope>
    <source>
        <strain evidence="9 10">HLT2-12-2</strain>
    </source>
</reference>
<comment type="catalytic activity">
    <reaction evidence="6">
        <text>a 2'-deoxyadenosine in DNA + S-adenosyl-L-methionine = an N(6)-methyl-2'-deoxyadenosine in DNA + S-adenosyl-L-homocysteine + H(+)</text>
        <dbReference type="Rhea" id="RHEA:15197"/>
        <dbReference type="Rhea" id="RHEA-COMP:12418"/>
        <dbReference type="Rhea" id="RHEA-COMP:12419"/>
        <dbReference type="ChEBI" id="CHEBI:15378"/>
        <dbReference type="ChEBI" id="CHEBI:57856"/>
        <dbReference type="ChEBI" id="CHEBI:59789"/>
        <dbReference type="ChEBI" id="CHEBI:90615"/>
        <dbReference type="ChEBI" id="CHEBI:90616"/>
        <dbReference type="EC" id="2.1.1.72"/>
    </reaction>
</comment>
<accession>A0A2S4A119</accession>
<dbReference type="PANTHER" id="PTHR42933:SF3">
    <property type="entry name" value="TYPE I RESTRICTION ENZYME MJAVIII METHYLASE SUBUNIT"/>
    <property type="match status" value="1"/>
</dbReference>
<evidence type="ECO:0000256" key="1">
    <source>
        <dbReference type="ARBA" id="ARBA00011900"/>
    </source>
</evidence>
<keyword evidence="2 9" id="KW-0489">Methyltransferase</keyword>
<feature type="region of interest" description="Disordered" evidence="7">
    <location>
        <begin position="22"/>
        <end position="44"/>
    </location>
</feature>
<evidence type="ECO:0000259" key="8">
    <source>
        <dbReference type="Pfam" id="PF02384"/>
    </source>
</evidence>
<evidence type="ECO:0000313" key="9">
    <source>
        <dbReference type="EMBL" id="POH75173.1"/>
    </source>
</evidence>
<sequence>MGNEKATDQFVRELLRDIDVTKPWEQDGGPKWKRDALANGSKSKTARAEGKPEFVFVVDDFIVVIEDKKESRFTRYLLDGQIDTDHPYRSDYALNGAVHYASAMLANGTPHDSGIFAVGIGGDEHHHEIAVAYISPGIIKQLEDLDNLDVFAADKIVEYHSVAVLGNKPRAERQLDSVKAAASQLHEGMRNYGSVENDRKAPLVSAILLALRDPDFSVEDLKGSYDERRPNSWDGKKIYDAASNYMDSQGFGPMQKIGTLLDQFAFIAKSPSLNRVNLDLGMTPIKSFTQILQSEVLHVVTNPSMSSFDVLGNFYHEFISYGGGDGNTLGIVLTPDHVTTLMAELIDIGAGDWVLDPTAGTASFLIAAMQRMFKDAGNDEAVKEDIRANRLHGIELQDKLFAIGTTNMILRGDGKANFRRDSIFEAPVREMRGDKLDANGNWIQGHGFTKVLLNPPYSQSKDATTRHLSELAFIEKALSFLNTGGRLAAIVPQSAMVGKTKEDKARKASILKNHTLDVVITMNPSTFANSGVTPHAVVALFTAGRPHPSDAMVKFVNYENDGYKVAMHRGLVDTGTAASRRKHLRDVLRGNADDDTRFIVRSEIKATDEWQHSYFYFNDQPPTHDDFLATVADYLTWQVDMHAHGRGDLITPKPFDEVPGETSVTASVIEQ</sequence>
<comment type="caution">
    <text evidence="9">The sequence shown here is derived from an EMBL/GenBank/DDBJ whole genome shotgun (WGS) entry which is preliminary data.</text>
</comment>
<dbReference type="PANTHER" id="PTHR42933">
    <property type="entry name" value="SLR6095 PROTEIN"/>
    <property type="match status" value="1"/>
</dbReference>
<feature type="compositionally biased region" description="Basic and acidic residues" evidence="7">
    <location>
        <begin position="22"/>
        <end position="36"/>
    </location>
</feature>
<dbReference type="RefSeq" id="WP_103464102.1">
    <property type="nucleotide sequence ID" value="NZ_PPXC01000001.1"/>
</dbReference>
<dbReference type="GO" id="GO:0009007">
    <property type="term" value="F:site-specific DNA-methyltransferase (adenine-specific) activity"/>
    <property type="evidence" value="ECO:0007669"/>
    <property type="project" value="UniProtKB-EC"/>
</dbReference>
<feature type="domain" description="DNA methylase adenine-specific" evidence="8">
    <location>
        <begin position="308"/>
        <end position="565"/>
    </location>
</feature>
<dbReference type="Proteomes" id="UP000237061">
    <property type="component" value="Unassembled WGS sequence"/>
</dbReference>
<dbReference type="AlphaFoldDB" id="A0A2S4A119"/>
<evidence type="ECO:0000256" key="7">
    <source>
        <dbReference type="SAM" id="MobiDB-lite"/>
    </source>
</evidence>
<proteinExistence type="predicted"/>
<dbReference type="GO" id="GO:0008170">
    <property type="term" value="F:N-methyltransferase activity"/>
    <property type="evidence" value="ECO:0007669"/>
    <property type="project" value="InterPro"/>
</dbReference>
<dbReference type="InterPro" id="IPR003356">
    <property type="entry name" value="DNA_methylase_A-5"/>
</dbReference>
<evidence type="ECO:0000256" key="5">
    <source>
        <dbReference type="ARBA" id="ARBA00022747"/>
    </source>
</evidence>
<name>A0A2S4A119_ARTGL</name>
<protein>
    <recommendedName>
        <fullName evidence="1">site-specific DNA-methyltransferase (adenine-specific)</fullName>
        <ecNumber evidence="1">2.1.1.72</ecNumber>
    </recommendedName>
</protein>
<keyword evidence="10" id="KW-1185">Reference proteome</keyword>
<organism evidence="9 10">
    <name type="scientific">Arthrobacter glacialis</name>
    <dbReference type="NCBI Taxonomy" id="1664"/>
    <lineage>
        <taxon>Bacteria</taxon>
        <taxon>Bacillati</taxon>
        <taxon>Actinomycetota</taxon>
        <taxon>Actinomycetes</taxon>
        <taxon>Micrococcales</taxon>
        <taxon>Micrococcaceae</taxon>
        <taxon>Arthrobacter</taxon>
    </lineage>
</organism>
<dbReference type="GO" id="GO:0003677">
    <property type="term" value="F:DNA binding"/>
    <property type="evidence" value="ECO:0007669"/>
    <property type="project" value="InterPro"/>
</dbReference>
<keyword evidence="3 9" id="KW-0808">Transferase</keyword>